<keyword evidence="2" id="KW-0808">Transferase</keyword>
<dbReference type="EMBL" id="CP044016">
    <property type="protein sequence ID" value="QES89308.1"/>
    <property type="molecule type" value="Genomic_DNA"/>
</dbReference>
<dbReference type="InterPro" id="IPR029044">
    <property type="entry name" value="Nucleotide-diphossugar_trans"/>
</dbReference>
<dbReference type="KEGG" id="arac:E0W69_011750"/>
<dbReference type="GO" id="GO:0016740">
    <property type="term" value="F:transferase activity"/>
    <property type="evidence" value="ECO:0007669"/>
    <property type="project" value="UniProtKB-KW"/>
</dbReference>
<dbReference type="OrthoDB" id="9771846at2"/>
<evidence type="ECO:0000313" key="3">
    <source>
        <dbReference type="Proteomes" id="UP000292424"/>
    </source>
</evidence>
<reference evidence="2 3" key="1">
    <citation type="submission" date="2019-09" db="EMBL/GenBank/DDBJ databases">
        <title>Complete genome sequence of Arachidicoccus sp. B3-10 isolated from apple orchard soil.</title>
        <authorList>
            <person name="Kim H.S."/>
            <person name="Han K.-I."/>
            <person name="Suh M.K."/>
            <person name="Lee K.C."/>
            <person name="Eom M.K."/>
            <person name="Kim J.-S."/>
            <person name="Kang S.W."/>
            <person name="Sin Y."/>
            <person name="Lee J.-S."/>
        </authorList>
    </citation>
    <scope>NUCLEOTIDE SEQUENCE [LARGE SCALE GENOMIC DNA]</scope>
    <source>
        <strain evidence="2 3">B3-10</strain>
    </source>
</reference>
<evidence type="ECO:0000259" key="1">
    <source>
        <dbReference type="Pfam" id="PF00535"/>
    </source>
</evidence>
<protein>
    <submittedName>
        <fullName evidence="2">Glycosyltransferase family 2 protein</fullName>
    </submittedName>
</protein>
<feature type="domain" description="Glycosyltransferase 2-like" evidence="1">
    <location>
        <begin position="13"/>
        <end position="118"/>
    </location>
</feature>
<dbReference type="SUPFAM" id="SSF53448">
    <property type="entry name" value="Nucleotide-diphospho-sugar transferases"/>
    <property type="match status" value="1"/>
</dbReference>
<dbReference type="InterPro" id="IPR001173">
    <property type="entry name" value="Glyco_trans_2-like"/>
</dbReference>
<dbReference type="Gene3D" id="3.90.550.10">
    <property type="entry name" value="Spore Coat Polysaccharide Biosynthesis Protein SpsA, Chain A"/>
    <property type="match status" value="1"/>
</dbReference>
<evidence type="ECO:0000313" key="2">
    <source>
        <dbReference type="EMBL" id="QES89308.1"/>
    </source>
</evidence>
<sequence length="275" mass="31989">MNNEFSQGEVDVSIITVGMNHLKYLKSLFHSLFFENRPLLRFEVIYIDNCSMDGSVDYISSNYPEVKIFPNEQSYGFGKNNNIGVEKANGKYIAIINPDIVLLQGSIDRLFNYSETFSEATLIVPQLLNPDLTFQNSVRRFMTLKTFLYRLVTRANDEVSNALNNYYLCKDIDFSKIQYIDWALGAAFFLPRSLYNKLNGFDTDYIMYVEDTDFCLRAWKNGHKVIYNPSSKMIHNHLRGSSKIGKKTLLHLKSYMLFFEKHGLFIKKYSKLKIN</sequence>
<dbReference type="Pfam" id="PF00535">
    <property type="entry name" value="Glycos_transf_2"/>
    <property type="match status" value="1"/>
</dbReference>
<keyword evidence="3" id="KW-1185">Reference proteome</keyword>
<gene>
    <name evidence="2" type="ORF">E0W69_011750</name>
</gene>
<dbReference type="RefSeq" id="WP_131330253.1">
    <property type="nucleotide sequence ID" value="NZ_CP044016.1"/>
</dbReference>
<dbReference type="PANTHER" id="PTHR43179:SF7">
    <property type="entry name" value="RHAMNOSYLTRANSFERASE WBBL"/>
    <property type="match status" value="1"/>
</dbReference>
<dbReference type="CDD" id="cd04186">
    <property type="entry name" value="GT_2_like_c"/>
    <property type="match status" value="1"/>
</dbReference>
<accession>A0A5P2G3K0</accession>
<dbReference type="AlphaFoldDB" id="A0A5P2G3K0"/>
<dbReference type="PANTHER" id="PTHR43179">
    <property type="entry name" value="RHAMNOSYLTRANSFERASE WBBL"/>
    <property type="match status" value="1"/>
</dbReference>
<dbReference type="Proteomes" id="UP000292424">
    <property type="component" value="Chromosome"/>
</dbReference>
<name>A0A5P2G3K0_9BACT</name>
<proteinExistence type="predicted"/>
<organism evidence="2 3">
    <name type="scientific">Rhizosphaericola mali</name>
    <dbReference type="NCBI Taxonomy" id="2545455"/>
    <lineage>
        <taxon>Bacteria</taxon>
        <taxon>Pseudomonadati</taxon>
        <taxon>Bacteroidota</taxon>
        <taxon>Chitinophagia</taxon>
        <taxon>Chitinophagales</taxon>
        <taxon>Chitinophagaceae</taxon>
        <taxon>Rhizosphaericola</taxon>
    </lineage>
</organism>